<feature type="region of interest" description="Disordered" evidence="1">
    <location>
        <begin position="1"/>
        <end position="26"/>
    </location>
</feature>
<accession>A0ABS0HCW1</accession>
<name>A0ABS0HCW1_9SPHN</name>
<dbReference type="Proteomes" id="UP000600799">
    <property type="component" value="Unassembled WGS sequence"/>
</dbReference>
<protein>
    <recommendedName>
        <fullName evidence="5">Pilus assembly protein</fullName>
    </recommendedName>
</protein>
<keyword evidence="2" id="KW-0472">Membrane</keyword>
<evidence type="ECO:0000256" key="2">
    <source>
        <dbReference type="SAM" id="Phobius"/>
    </source>
</evidence>
<proteinExistence type="predicted"/>
<evidence type="ECO:0000313" key="4">
    <source>
        <dbReference type="Proteomes" id="UP000600799"/>
    </source>
</evidence>
<comment type="caution">
    <text evidence="3">The sequence shown here is derived from an EMBL/GenBank/DDBJ whole genome shotgun (WGS) entry which is preliminary data.</text>
</comment>
<evidence type="ECO:0000313" key="3">
    <source>
        <dbReference type="EMBL" id="MBF9150106.1"/>
    </source>
</evidence>
<keyword evidence="2" id="KW-0812">Transmembrane</keyword>
<keyword evidence="4" id="KW-1185">Reference proteome</keyword>
<organism evidence="3 4">
    <name type="scientific">Novosphingobium jiangmenense</name>
    <dbReference type="NCBI Taxonomy" id="2791981"/>
    <lineage>
        <taxon>Bacteria</taxon>
        <taxon>Pseudomonadati</taxon>
        <taxon>Pseudomonadota</taxon>
        <taxon>Alphaproteobacteria</taxon>
        <taxon>Sphingomonadales</taxon>
        <taxon>Sphingomonadaceae</taxon>
        <taxon>Novosphingobium</taxon>
    </lineage>
</organism>
<sequence length="91" mass="9633">MVEERVVEVREPAGSTHTHTTVYDDRPRSGGGSGWLIAVILLIALVVGGYFLMNMSDSRTSRDNAIERAADNVGSAAKDIGNAAKDATDGK</sequence>
<keyword evidence="2" id="KW-1133">Transmembrane helix</keyword>
<reference evidence="3 4" key="1">
    <citation type="submission" date="2020-11" db="EMBL/GenBank/DDBJ databases">
        <title>The genome sequence of Novosphingobium sp. 1Y9A.</title>
        <authorList>
            <person name="Liu Y."/>
        </authorList>
    </citation>
    <scope>NUCLEOTIDE SEQUENCE [LARGE SCALE GENOMIC DNA]</scope>
    <source>
        <strain evidence="3 4">1Y9A</strain>
    </source>
</reference>
<feature type="compositionally biased region" description="Basic and acidic residues" evidence="1">
    <location>
        <begin position="1"/>
        <end position="11"/>
    </location>
</feature>
<evidence type="ECO:0008006" key="5">
    <source>
        <dbReference type="Google" id="ProtNLM"/>
    </source>
</evidence>
<dbReference type="EMBL" id="JADQDC010000002">
    <property type="protein sequence ID" value="MBF9150106.1"/>
    <property type="molecule type" value="Genomic_DNA"/>
</dbReference>
<gene>
    <name evidence="3" type="ORF">I2488_03745</name>
</gene>
<feature type="transmembrane region" description="Helical" evidence="2">
    <location>
        <begin position="33"/>
        <end position="53"/>
    </location>
</feature>
<dbReference type="RefSeq" id="WP_196274472.1">
    <property type="nucleotide sequence ID" value="NZ_JADQDC010000002.1"/>
</dbReference>
<evidence type="ECO:0000256" key="1">
    <source>
        <dbReference type="SAM" id="MobiDB-lite"/>
    </source>
</evidence>